<evidence type="ECO:0000313" key="3">
    <source>
        <dbReference type="Proteomes" id="UP000821837"/>
    </source>
</evidence>
<dbReference type="InterPro" id="IPR036396">
    <property type="entry name" value="Cyt_P450_sf"/>
</dbReference>
<dbReference type="GO" id="GO:0016705">
    <property type="term" value="F:oxidoreductase activity, acting on paired donors, with incorporation or reduction of molecular oxygen"/>
    <property type="evidence" value="ECO:0007669"/>
    <property type="project" value="InterPro"/>
</dbReference>
<keyword evidence="3" id="KW-1185">Reference proteome</keyword>
<sequence>MIILLISIVASVLWVAFNFINEWLLRRRSPPGSKLPTYATSEQFPRTRLNSFALTSTGTTCLSGRKSTDLCSGIATGYDDNRGVDFWDVLMIMLSITCFSVKHTQKIQECKVFSSFSAPCHAPTSLSEPQEEFRRAADKIGDANGKPLDLNKYVVPCAFNNIVSFFYGDLFTHDHPMRSKLHSLMNQAAAVLFVGSGHQYLPKKLRRLLAWIPFTQEYRIAQVMAKLDALSK</sequence>
<keyword evidence="1" id="KW-0503">Monooxygenase</keyword>
<dbReference type="GO" id="GO:0004497">
    <property type="term" value="F:monooxygenase activity"/>
    <property type="evidence" value="ECO:0007669"/>
    <property type="project" value="UniProtKB-KW"/>
</dbReference>
<comment type="caution">
    <text evidence="2">The sequence shown here is derived from an EMBL/GenBank/DDBJ whole genome shotgun (WGS) entry which is preliminary data.</text>
</comment>
<dbReference type="Proteomes" id="UP000821837">
    <property type="component" value="Chromosome 11"/>
</dbReference>
<reference evidence="2" key="2">
    <citation type="submission" date="2021-09" db="EMBL/GenBank/DDBJ databases">
        <authorList>
            <person name="Jia N."/>
            <person name="Wang J."/>
            <person name="Shi W."/>
            <person name="Du L."/>
            <person name="Sun Y."/>
            <person name="Zhan W."/>
            <person name="Jiang J."/>
            <person name="Wang Q."/>
            <person name="Zhang B."/>
            <person name="Ji P."/>
            <person name="Sakyi L.B."/>
            <person name="Cui X."/>
            <person name="Yuan T."/>
            <person name="Jiang B."/>
            <person name="Yang W."/>
            <person name="Lam T.T.-Y."/>
            <person name="Chang Q."/>
            <person name="Ding S."/>
            <person name="Wang X."/>
            <person name="Zhu J."/>
            <person name="Ruan X."/>
            <person name="Zhao L."/>
            <person name="Wei J."/>
            <person name="Que T."/>
            <person name="Du C."/>
            <person name="Cheng J."/>
            <person name="Dai P."/>
            <person name="Han X."/>
            <person name="Huang E."/>
            <person name="Gao Y."/>
            <person name="Liu J."/>
            <person name="Shao H."/>
            <person name="Ye R."/>
            <person name="Li L."/>
            <person name="Wei W."/>
            <person name="Wang X."/>
            <person name="Wang C."/>
            <person name="Huo Q."/>
            <person name="Li W."/>
            <person name="Guo W."/>
            <person name="Chen H."/>
            <person name="Chen S."/>
            <person name="Zhou L."/>
            <person name="Zhou L."/>
            <person name="Ni X."/>
            <person name="Tian J."/>
            <person name="Zhou Y."/>
            <person name="Sheng Y."/>
            <person name="Liu T."/>
            <person name="Pan Y."/>
            <person name="Xia L."/>
            <person name="Li J."/>
            <person name="Zhao F."/>
            <person name="Cao W."/>
        </authorList>
    </citation>
    <scope>NUCLEOTIDE SEQUENCE</scope>
    <source>
        <strain evidence="2">Rsan-2018</strain>
        <tissue evidence="2">Larvae</tissue>
    </source>
</reference>
<gene>
    <name evidence="2" type="ORF">HPB52_016544</name>
</gene>
<dbReference type="GO" id="GO:0005506">
    <property type="term" value="F:iron ion binding"/>
    <property type="evidence" value="ECO:0007669"/>
    <property type="project" value="InterPro"/>
</dbReference>
<dbReference type="EMBL" id="JABSTV010001247">
    <property type="protein sequence ID" value="KAH7972744.1"/>
    <property type="molecule type" value="Genomic_DNA"/>
</dbReference>
<evidence type="ECO:0008006" key="4">
    <source>
        <dbReference type="Google" id="ProtNLM"/>
    </source>
</evidence>
<organism evidence="2 3">
    <name type="scientific">Rhipicephalus sanguineus</name>
    <name type="common">Brown dog tick</name>
    <name type="synonym">Ixodes sanguineus</name>
    <dbReference type="NCBI Taxonomy" id="34632"/>
    <lineage>
        <taxon>Eukaryota</taxon>
        <taxon>Metazoa</taxon>
        <taxon>Ecdysozoa</taxon>
        <taxon>Arthropoda</taxon>
        <taxon>Chelicerata</taxon>
        <taxon>Arachnida</taxon>
        <taxon>Acari</taxon>
        <taxon>Parasitiformes</taxon>
        <taxon>Ixodida</taxon>
        <taxon>Ixodoidea</taxon>
        <taxon>Ixodidae</taxon>
        <taxon>Rhipicephalinae</taxon>
        <taxon>Rhipicephalus</taxon>
        <taxon>Rhipicephalus</taxon>
    </lineage>
</organism>
<proteinExistence type="predicted"/>
<dbReference type="Gene3D" id="1.10.630.10">
    <property type="entry name" value="Cytochrome P450"/>
    <property type="match status" value="1"/>
</dbReference>
<dbReference type="AlphaFoldDB" id="A0A9D4QCK8"/>
<dbReference type="VEuPathDB" id="VectorBase:RSAN_047192"/>
<dbReference type="GO" id="GO:0020037">
    <property type="term" value="F:heme binding"/>
    <property type="evidence" value="ECO:0007669"/>
    <property type="project" value="InterPro"/>
</dbReference>
<accession>A0A9D4QCK8</accession>
<reference evidence="2" key="1">
    <citation type="journal article" date="2020" name="Cell">
        <title>Large-Scale Comparative Analyses of Tick Genomes Elucidate Their Genetic Diversity and Vector Capacities.</title>
        <authorList>
            <consortium name="Tick Genome and Microbiome Consortium (TIGMIC)"/>
            <person name="Jia N."/>
            <person name="Wang J."/>
            <person name="Shi W."/>
            <person name="Du L."/>
            <person name="Sun Y."/>
            <person name="Zhan W."/>
            <person name="Jiang J.F."/>
            <person name="Wang Q."/>
            <person name="Zhang B."/>
            <person name="Ji P."/>
            <person name="Bell-Sakyi L."/>
            <person name="Cui X.M."/>
            <person name="Yuan T.T."/>
            <person name="Jiang B.G."/>
            <person name="Yang W.F."/>
            <person name="Lam T.T."/>
            <person name="Chang Q.C."/>
            <person name="Ding S.J."/>
            <person name="Wang X.J."/>
            <person name="Zhu J.G."/>
            <person name="Ruan X.D."/>
            <person name="Zhao L."/>
            <person name="Wei J.T."/>
            <person name="Ye R.Z."/>
            <person name="Que T.C."/>
            <person name="Du C.H."/>
            <person name="Zhou Y.H."/>
            <person name="Cheng J.X."/>
            <person name="Dai P.F."/>
            <person name="Guo W.B."/>
            <person name="Han X.H."/>
            <person name="Huang E.J."/>
            <person name="Li L.F."/>
            <person name="Wei W."/>
            <person name="Gao Y.C."/>
            <person name="Liu J.Z."/>
            <person name="Shao H.Z."/>
            <person name="Wang X."/>
            <person name="Wang C.C."/>
            <person name="Yang T.C."/>
            <person name="Huo Q.B."/>
            <person name="Li W."/>
            <person name="Chen H.Y."/>
            <person name="Chen S.E."/>
            <person name="Zhou L.G."/>
            <person name="Ni X.B."/>
            <person name="Tian J.H."/>
            <person name="Sheng Y."/>
            <person name="Liu T."/>
            <person name="Pan Y.S."/>
            <person name="Xia L.Y."/>
            <person name="Li J."/>
            <person name="Zhao F."/>
            <person name="Cao W.C."/>
        </authorList>
    </citation>
    <scope>NUCLEOTIDE SEQUENCE</scope>
    <source>
        <strain evidence="2">Rsan-2018</strain>
    </source>
</reference>
<evidence type="ECO:0000256" key="1">
    <source>
        <dbReference type="ARBA" id="ARBA00023033"/>
    </source>
</evidence>
<dbReference type="SUPFAM" id="SSF48264">
    <property type="entry name" value="Cytochrome P450"/>
    <property type="match status" value="1"/>
</dbReference>
<protein>
    <recommendedName>
        <fullName evidence="4">Cytochrome P450</fullName>
    </recommendedName>
</protein>
<name>A0A9D4QCK8_RHISA</name>
<keyword evidence="1" id="KW-0560">Oxidoreductase</keyword>
<evidence type="ECO:0000313" key="2">
    <source>
        <dbReference type="EMBL" id="KAH7972744.1"/>
    </source>
</evidence>